<reference evidence="20" key="1">
    <citation type="submission" date="2016-10" db="EMBL/GenBank/DDBJ databases">
        <authorList>
            <person name="Varghese N."/>
            <person name="Submissions S."/>
        </authorList>
    </citation>
    <scope>NUCLEOTIDE SEQUENCE [LARGE SCALE GENOMIC DNA]</scope>
    <source>
        <strain evidence="20">DSM 19083</strain>
    </source>
</reference>
<evidence type="ECO:0000256" key="5">
    <source>
        <dbReference type="ARBA" id="ARBA00022801"/>
    </source>
</evidence>
<feature type="domain" description="UvrD-like helicase ATP-binding" evidence="17">
    <location>
        <begin position="42"/>
        <end position="356"/>
    </location>
</feature>
<accession>A0A1I2DHF7</accession>
<dbReference type="GO" id="GO:0033202">
    <property type="term" value="C:DNA helicase complex"/>
    <property type="evidence" value="ECO:0007669"/>
    <property type="project" value="TreeGrafter"/>
</dbReference>
<keyword evidence="11" id="KW-0413">Isomerase</keyword>
<comment type="catalytic activity">
    <reaction evidence="12">
        <text>Couples ATP hydrolysis with the unwinding of duplex DNA by translocating in the 3'-5' direction.</text>
        <dbReference type="EC" id="5.6.2.4"/>
    </reaction>
</comment>
<protein>
    <recommendedName>
        <fullName evidence="13">DNA 3'-5' helicase</fullName>
        <ecNumber evidence="13">5.6.2.4</ecNumber>
    </recommendedName>
</protein>
<keyword evidence="8 15" id="KW-0067">ATP-binding</keyword>
<proteinExistence type="inferred from homology"/>
<evidence type="ECO:0000256" key="4">
    <source>
        <dbReference type="ARBA" id="ARBA00022763"/>
    </source>
</evidence>
<feature type="domain" description="UvrD-like helicase C-terminal" evidence="18">
    <location>
        <begin position="367"/>
        <end position="663"/>
    </location>
</feature>
<organism evidence="19 20">
    <name type="scientific">Flavimobilis marinus</name>
    <dbReference type="NCBI Taxonomy" id="285351"/>
    <lineage>
        <taxon>Bacteria</taxon>
        <taxon>Bacillati</taxon>
        <taxon>Actinomycetota</taxon>
        <taxon>Actinomycetes</taxon>
        <taxon>Micrococcales</taxon>
        <taxon>Jonesiaceae</taxon>
        <taxon>Flavimobilis</taxon>
    </lineage>
</organism>
<dbReference type="EC" id="5.6.2.4" evidence="13"/>
<dbReference type="InterPro" id="IPR003593">
    <property type="entry name" value="AAA+_ATPase"/>
</dbReference>
<dbReference type="PROSITE" id="PS51198">
    <property type="entry name" value="UVRD_HELICASE_ATP_BIND"/>
    <property type="match status" value="1"/>
</dbReference>
<dbReference type="EMBL" id="FONZ01000001">
    <property type="protein sequence ID" value="SFE79360.1"/>
    <property type="molecule type" value="Genomic_DNA"/>
</dbReference>
<feature type="compositionally biased region" description="Basic and acidic residues" evidence="16">
    <location>
        <begin position="1"/>
        <end position="18"/>
    </location>
</feature>
<keyword evidence="10" id="KW-0234">DNA repair</keyword>
<dbReference type="Gene3D" id="1.10.10.160">
    <property type="match status" value="1"/>
</dbReference>
<evidence type="ECO:0000256" key="7">
    <source>
        <dbReference type="ARBA" id="ARBA00022839"/>
    </source>
</evidence>
<dbReference type="PANTHER" id="PTHR11070">
    <property type="entry name" value="UVRD / RECB / PCRA DNA HELICASE FAMILY MEMBER"/>
    <property type="match status" value="1"/>
</dbReference>
<dbReference type="InterPro" id="IPR027417">
    <property type="entry name" value="P-loop_NTPase"/>
</dbReference>
<keyword evidence="7" id="KW-0269">Exonuclease</keyword>
<dbReference type="InterPro" id="IPR038726">
    <property type="entry name" value="PDDEXK_AddAB-type"/>
</dbReference>
<evidence type="ECO:0000256" key="16">
    <source>
        <dbReference type="SAM" id="MobiDB-lite"/>
    </source>
</evidence>
<comment type="catalytic activity">
    <reaction evidence="14">
        <text>ATP + H2O = ADP + phosphate + H(+)</text>
        <dbReference type="Rhea" id="RHEA:13065"/>
        <dbReference type="ChEBI" id="CHEBI:15377"/>
        <dbReference type="ChEBI" id="CHEBI:15378"/>
        <dbReference type="ChEBI" id="CHEBI:30616"/>
        <dbReference type="ChEBI" id="CHEBI:43474"/>
        <dbReference type="ChEBI" id="CHEBI:456216"/>
        <dbReference type="EC" id="5.6.2.4"/>
    </reaction>
</comment>
<evidence type="ECO:0000256" key="9">
    <source>
        <dbReference type="ARBA" id="ARBA00023125"/>
    </source>
</evidence>
<evidence type="ECO:0000256" key="11">
    <source>
        <dbReference type="ARBA" id="ARBA00023235"/>
    </source>
</evidence>
<dbReference type="GO" id="GO:0005829">
    <property type="term" value="C:cytosol"/>
    <property type="evidence" value="ECO:0007669"/>
    <property type="project" value="TreeGrafter"/>
</dbReference>
<dbReference type="GO" id="GO:0000725">
    <property type="term" value="P:recombinational repair"/>
    <property type="evidence" value="ECO:0007669"/>
    <property type="project" value="TreeGrafter"/>
</dbReference>
<name>A0A1I2DHF7_9MICO</name>
<evidence type="ECO:0000256" key="1">
    <source>
        <dbReference type="ARBA" id="ARBA00009922"/>
    </source>
</evidence>
<comment type="similarity">
    <text evidence="1">Belongs to the helicase family. UvrD subfamily.</text>
</comment>
<dbReference type="InterPro" id="IPR013986">
    <property type="entry name" value="DExx_box_DNA_helicase_dom_sf"/>
</dbReference>
<evidence type="ECO:0000313" key="19">
    <source>
        <dbReference type="EMBL" id="SFE79360.1"/>
    </source>
</evidence>
<dbReference type="Gene3D" id="3.40.50.300">
    <property type="entry name" value="P-loop containing nucleotide triphosphate hydrolases"/>
    <property type="match status" value="2"/>
</dbReference>
<dbReference type="GO" id="GO:0043138">
    <property type="term" value="F:3'-5' DNA helicase activity"/>
    <property type="evidence" value="ECO:0007669"/>
    <property type="project" value="UniProtKB-EC"/>
</dbReference>
<evidence type="ECO:0000256" key="15">
    <source>
        <dbReference type="PROSITE-ProRule" id="PRU00560"/>
    </source>
</evidence>
<dbReference type="RefSeq" id="WP_229828304.1">
    <property type="nucleotide sequence ID" value="NZ_BNAN01000001.1"/>
</dbReference>
<dbReference type="PANTHER" id="PTHR11070:SF59">
    <property type="entry name" value="DNA 3'-5' HELICASE"/>
    <property type="match status" value="1"/>
</dbReference>
<dbReference type="InterPro" id="IPR014016">
    <property type="entry name" value="UvrD-like_ATP-bd"/>
</dbReference>
<dbReference type="Proteomes" id="UP000198520">
    <property type="component" value="Unassembled WGS sequence"/>
</dbReference>
<sequence>MLDGRRLDRLDQPGRSHQPDAAPPPEAVRLRGRGAHAEPVLLDPSQRAALRSAREEAATLVVGAPGSGKTTTALHVALDAISPAGGGPGLDPARVLVLGATRRGASQVRDRLSLLAGRTVGQPMVRTVPALAFAVLARRAAALGLPAPTLISGPEQDQLLAELLAGHLESDGPPLRLPEGFPEEALATRAFRDELRDVLMRAAERGIDPVGLDELGRAHGRPEWRLCARLYEEYLDVTQLRLATPDLGPRYDPAAVVHEATEALLAWREEVETPTPSWDLVVVDDYHEATEATARLLRLFQDSGARLVLLGDPDAAVQGFRGAVPALMGSAAAPSSSAAADLGAHVVVLDGVWRHGRPLRQVVQRAAQVVGAAGHVAHRRSAAVEQDGPAGRGSHVEVAVLPGVAAEHAYVAHAIRSWHLDEGVPWHEVAVVARSGGEVAALRRALAAASVPVSVLGSQGALRDEPAAQPLLHAMRAVVDGLDPEAAAALLLSPLGGLDAVALRRLRRAVRTEELAGGGGRSSDALIVEVLEDPAHADQLPGAVRRNVVGLARVLAAGRAAAATAGATAQTVLWALWDTAGLAERWRSAALAGGAAGARADRDLDAVLALFKAAERFVERTPHAGPGAFAEYVSAQELPADSLAAQGGPESAVSVLTPAGAAGGEWEAVVVAGVQEGVWPDLRLRDSLLGAQALVDVAAARGVAGHVDARRAVLHDEVRSFLVAVSRARRRLLVTAVEDIETIPSALVDLVEPPAQDGPDHRRREVPVPLDLRGLVQTTRARLLEAVGAGHDAEAAGLARLLATLEDAGIRAADPRRWYGVAPVSSDRPLWGPDQQLRVSPSKVDAVTRCPLRWALEAAGGSGAEALTQSLGTLIHAVAEDLPAGTRQELQARLAERWPELGLRPGAVELLTRRRAEAMIDRLATHVAASGDVVGVEAEFRVDVGRAVLTGKVDRLVRVGDAVRVEDLKTGAAISNDEARRNAQLGSYQVALAEGAFGDVPSAGAALVYVGGTTKGPTQRHQAPLETADEPRWAHDLVTGAADLMAQASFTARTNPACDFCPVRRSCPVQPEGRHVTQERA</sequence>
<keyword evidence="3 15" id="KW-0547">Nucleotide-binding</keyword>
<dbReference type="SUPFAM" id="SSF52540">
    <property type="entry name" value="P-loop containing nucleoside triphosphate hydrolases"/>
    <property type="match status" value="1"/>
</dbReference>
<evidence type="ECO:0000256" key="6">
    <source>
        <dbReference type="ARBA" id="ARBA00022806"/>
    </source>
</evidence>
<gene>
    <name evidence="19" type="ORF">SAMN04488035_0544</name>
</gene>
<dbReference type="GO" id="GO:0005524">
    <property type="term" value="F:ATP binding"/>
    <property type="evidence" value="ECO:0007669"/>
    <property type="project" value="UniProtKB-UniRule"/>
</dbReference>
<keyword evidence="2" id="KW-0540">Nuclease</keyword>
<keyword evidence="5 15" id="KW-0378">Hydrolase</keyword>
<dbReference type="GO" id="GO:0003677">
    <property type="term" value="F:DNA binding"/>
    <property type="evidence" value="ECO:0007669"/>
    <property type="project" value="UniProtKB-KW"/>
</dbReference>
<evidence type="ECO:0000259" key="18">
    <source>
        <dbReference type="PROSITE" id="PS51217"/>
    </source>
</evidence>
<evidence type="ECO:0000256" key="13">
    <source>
        <dbReference type="ARBA" id="ARBA00034808"/>
    </source>
</evidence>
<dbReference type="STRING" id="285351.SAMN04488035_0544"/>
<keyword evidence="4" id="KW-0227">DNA damage</keyword>
<feature type="binding site" evidence="15">
    <location>
        <begin position="63"/>
        <end position="70"/>
    </location>
    <ligand>
        <name>ATP</name>
        <dbReference type="ChEBI" id="CHEBI:30616"/>
    </ligand>
</feature>
<dbReference type="Pfam" id="PF00580">
    <property type="entry name" value="UvrD-helicase"/>
    <property type="match status" value="1"/>
</dbReference>
<feature type="region of interest" description="Disordered" evidence="16">
    <location>
        <begin position="1"/>
        <end position="27"/>
    </location>
</feature>
<dbReference type="Pfam" id="PF12705">
    <property type="entry name" value="PDDEXK_1"/>
    <property type="match status" value="1"/>
</dbReference>
<dbReference type="SMART" id="SM00382">
    <property type="entry name" value="AAA"/>
    <property type="match status" value="1"/>
</dbReference>
<keyword evidence="20" id="KW-1185">Reference proteome</keyword>
<evidence type="ECO:0000256" key="10">
    <source>
        <dbReference type="ARBA" id="ARBA00023204"/>
    </source>
</evidence>
<dbReference type="InterPro" id="IPR011604">
    <property type="entry name" value="PDDEXK-like_dom_sf"/>
</dbReference>
<evidence type="ECO:0000256" key="8">
    <source>
        <dbReference type="ARBA" id="ARBA00022840"/>
    </source>
</evidence>
<dbReference type="InterPro" id="IPR000212">
    <property type="entry name" value="DNA_helicase_UvrD/REP"/>
</dbReference>
<dbReference type="InterPro" id="IPR014017">
    <property type="entry name" value="DNA_helicase_UvrD-like_C"/>
</dbReference>
<evidence type="ECO:0000256" key="2">
    <source>
        <dbReference type="ARBA" id="ARBA00022722"/>
    </source>
</evidence>
<dbReference type="PROSITE" id="PS51217">
    <property type="entry name" value="UVRD_HELICASE_CTER"/>
    <property type="match status" value="1"/>
</dbReference>
<evidence type="ECO:0000256" key="3">
    <source>
        <dbReference type="ARBA" id="ARBA00022741"/>
    </source>
</evidence>
<evidence type="ECO:0000313" key="20">
    <source>
        <dbReference type="Proteomes" id="UP000198520"/>
    </source>
</evidence>
<dbReference type="Gene3D" id="1.10.486.10">
    <property type="entry name" value="PCRA, domain 4"/>
    <property type="match status" value="1"/>
</dbReference>
<keyword evidence="9" id="KW-0238">DNA-binding</keyword>
<dbReference type="Gene3D" id="3.90.320.10">
    <property type="match status" value="1"/>
</dbReference>
<dbReference type="AlphaFoldDB" id="A0A1I2DHF7"/>
<evidence type="ECO:0000259" key="17">
    <source>
        <dbReference type="PROSITE" id="PS51198"/>
    </source>
</evidence>
<evidence type="ECO:0000256" key="12">
    <source>
        <dbReference type="ARBA" id="ARBA00034617"/>
    </source>
</evidence>
<evidence type="ECO:0000256" key="14">
    <source>
        <dbReference type="ARBA" id="ARBA00048988"/>
    </source>
</evidence>
<keyword evidence="6 15" id="KW-0347">Helicase</keyword>
<dbReference type="GO" id="GO:0004527">
    <property type="term" value="F:exonuclease activity"/>
    <property type="evidence" value="ECO:0007669"/>
    <property type="project" value="UniProtKB-KW"/>
</dbReference>